<keyword evidence="3" id="KW-0677">Repeat</keyword>
<dbReference type="GO" id="GO:0051301">
    <property type="term" value="P:cell division"/>
    <property type="evidence" value="ECO:0007669"/>
    <property type="project" value="UniProtKB-KW"/>
</dbReference>
<dbReference type="GO" id="GO:0009295">
    <property type="term" value="C:nucleoid"/>
    <property type="evidence" value="ECO:0007669"/>
    <property type="project" value="UniProtKB-SubCell"/>
</dbReference>
<accession>A0A150PMU2</accession>
<evidence type="ECO:0000313" key="10">
    <source>
        <dbReference type="EMBL" id="KYF56982.1"/>
    </source>
</evidence>
<evidence type="ECO:0000256" key="6">
    <source>
        <dbReference type="ARBA" id="ARBA00023163"/>
    </source>
</evidence>
<dbReference type="CDD" id="cd16321">
    <property type="entry name" value="MraZ_C"/>
    <property type="match status" value="1"/>
</dbReference>
<feature type="domain" description="SpoVT-AbrB" evidence="8">
    <location>
        <begin position="8"/>
        <end position="55"/>
    </location>
</feature>
<evidence type="ECO:0000259" key="8">
    <source>
        <dbReference type="PROSITE" id="PS51740"/>
    </source>
</evidence>
<keyword evidence="9" id="KW-0132">Cell division</keyword>
<keyword evidence="5 7" id="KW-0238">DNA-binding</keyword>
<evidence type="ECO:0000256" key="3">
    <source>
        <dbReference type="ARBA" id="ARBA00022737"/>
    </source>
</evidence>
<dbReference type="Proteomes" id="UP000295497">
    <property type="component" value="Chromosome"/>
</dbReference>
<reference evidence="10 11" key="1">
    <citation type="submission" date="2014-02" db="EMBL/GenBank/DDBJ databases">
        <title>The small core and large imbalanced accessory genome model reveals a collaborative survival strategy of Sorangium cellulosum strains in nature.</title>
        <authorList>
            <person name="Han K."/>
            <person name="Peng R."/>
            <person name="Blom J."/>
            <person name="Li Y.-Z."/>
        </authorList>
    </citation>
    <scope>NUCLEOTIDE SEQUENCE [LARGE SCALE GENOMIC DNA]</scope>
    <source>
        <strain evidence="10 11">So0157-25</strain>
    </source>
</reference>
<reference evidence="9 12" key="2">
    <citation type="submission" date="2015-09" db="EMBL/GenBank/DDBJ databases">
        <title>Sorangium comparison.</title>
        <authorList>
            <person name="Zaburannyi N."/>
            <person name="Bunk B."/>
            <person name="Overmann J."/>
            <person name="Mueller R."/>
        </authorList>
    </citation>
    <scope>NUCLEOTIDE SEQUENCE [LARGE SCALE GENOMIC DNA]</scope>
    <source>
        <strain evidence="9 12">So ce836</strain>
    </source>
</reference>
<dbReference type="PANTHER" id="PTHR34701:SF1">
    <property type="entry name" value="TRANSCRIPTIONAL REGULATOR MRAZ"/>
    <property type="match status" value="1"/>
</dbReference>
<dbReference type="Pfam" id="PF02381">
    <property type="entry name" value="MraZ"/>
    <property type="match status" value="2"/>
</dbReference>
<dbReference type="EMBL" id="CP012672">
    <property type="protein sequence ID" value="AUX30071.1"/>
    <property type="molecule type" value="Genomic_DNA"/>
</dbReference>
<evidence type="ECO:0000256" key="1">
    <source>
        <dbReference type="ARBA" id="ARBA00013860"/>
    </source>
</evidence>
<dbReference type="RefSeq" id="WP_129574125.1">
    <property type="nucleotide sequence ID" value="NZ_CP012672.1"/>
</dbReference>
<dbReference type="InterPro" id="IPR020603">
    <property type="entry name" value="MraZ_dom"/>
</dbReference>
<organism evidence="10 11">
    <name type="scientific">Sorangium cellulosum</name>
    <name type="common">Polyangium cellulosum</name>
    <dbReference type="NCBI Taxonomy" id="56"/>
    <lineage>
        <taxon>Bacteria</taxon>
        <taxon>Pseudomonadati</taxon>
        <taxon>Myxococcota</taxon>
        <taxon>Polyangia</taxon>
        <taxon>Polyangiales</taxon>
        <taxon>Polyangiaceae</taxon>
        <taxon>Sorangium</taxon>
    </lineage>
</organism>
<comment type="subcellular location">
    <subcellularLocation>
        <location evidence="7">Cytoplasm</location>
        <location evidence="7">Nucleoid</location>
    </subcellularLocation>
</comment>
<dbReference type="NCBIfam" id="TIGR00242">
    <property type="entry name" value="division/cell wall cluster transcriptional repressor MraZ"/>
    <property type="match status" value="1"/>
</dbReference>
<evidence type="ECO:0000313" key="11">
    <source>
        <dbReference type="Proteomes" id="UP000075420"/>
    </source>
</evidence>
<evidence type="ECO:0000256" key="7">
    <source>
        <dbReference type="HAMAP-Rule" id="MF_01008"/>
    </source>
</evidence>
<dbReference type="GO" id="GO:0005737">
    <property type="term" value="C:cytoplasm"/>
    <property type="evidence" value="ECO:0007669"/>
    <property type="project" value="UniProtKB-UniRule"/>
</dbReference>
<evidence type="ECO:0000313" key="9">
    <source>
        <dbReference type="EMBL" id="AUX30071.1"/>
    </source>
</evidence>
<dbReference type="InterPro" id="IPR007159">
    <property type="entry name" value="SpoVT-AbrB_dom"/>
</dbReference>
<dbReference type="NCBIfam" id="NF001482">
    <property type="entry name" value="PRK00326.3-4"/>
    <property type="match status" value="1"/>
</dbReference>
<dbReference type="Proteomes" id="UP000075420">
    <property type="component" value="Unassembled WGS sequence"/>
</dbReference>
<keyword evidence="4 7" id="KW-0805">Transcription regulation</keyword>
<protein>
    <recommendedName>
        <fullName evidence="1 7">Transcriptional regulator MraZ</fullName>
    </recommendedName>
</protein>
<proteinExistence type="inferred from homology"/>
<dbReference type="SUPFAM" id="SSF89447">
    <property type="entry name" value="AbrB/MazE/MraZ-like"/>
    <property type="match status" value="1"/>
</dbReference>
<dbReference type="GO" id="GO:0003700">
    <property type="term" value="F:DNA-binding transcription factor activity"/>
    <property type="evidence" value="ECO:0007669"/>
    <property type="project" value="UniProtKB-UniRule"/>
</dbReference>
<comment type="subunit">
    <text evidence="7">Forms oligomers.</text>
</comment>
<dbReference type="PANTHER" id="PTHR34701">
    <property type="entry name" value="TRANSCRIPTIONAL REGULATOR MRAZ"/>
    <property type="match status" value="1"/>
</dbReference>
<gene>
    <name evidence="7 9" type="primary">mraZ</name>
    <name evidence="10" type="ORF">BE08_36810</name>
    <name evidence="9" type="ORF">SOCE836_021680</name>
</gene>
<dbReference type="CDD" id="cd16320">
    <property type="entry name" value="MraZ_N"/>
    <property type="match status" value="1"/>
</dbReference>
<dbReference type="HAMAP" id="MF_01008">
    <property type="entry name" value="MraZ"/>
    <property type="match status" value="1"/>
</dbReference>
<dbReference type="InterPro" id="IPR038619">
    <property type="entry name" value="MraZ_sf"/>
</dbReference>
<dbReference type="AlphaFoldDB" id="A0A150PMU2"/>
<evidence type="ECO:0000256" key="4">
    <source>
        <dbReference type="ARBA" id="ARBA00023015"/>
    </source>
</evidence>
<dbReference type="InterPro" id="IPR037914">
    <property type="entry name" value="SpoVT-AbrB_sf"/>
</dbReference>
<dbReference type="InterPro" id="IPR003444">
    <property type="entry name" value="MraZ"/>
</dbReference>
<dbReference type="Gene3D" id="3.40.1550.20">
    <property type="entry name" value="Transcriptional regulator MraZ domain"/>
    <property type="match status" value="1"/>
</dbReference>
<feature type="domain" description="SpoVT-AbrB" evidence="8">
    <location>
        <begin position="84"/>
        <end position="127"/>
    </location>
</feature>
<keyword evidence="9" id="KW-0131">Cell cycle</keyword>
<dbReference type="PROSITE" id="PS51740">
    <property type="entry name" value="SPOVT_ABRB"/>
    <property type="match status" value="2"/>
</dbReference>
<dbReference type="InterPro" id="IPR035642">
    <property type="entry name" value="MraZ_N"/>
</dbReference>
<dbReference type="InterPro" id="IPR035644">
    <property type="entry name" value="MraZ_C"/>
</dbReference>
<evidence type="ECO:0000313" key="12">
    <source>
        <dbReference type="Proteomes" id="UP000295497"/>
    </source>
</evidence>
<evidence type="ECO:0000256" key="5">
    <source>
        <dbReference type="ARBA" id="ARBA00023125"/>
    </source>
</evidence>
<keyword evidence="2 7" id="KW-0963">Cytoplasm</keyword>
<keyword evidence="6 7" id="KW-0804">Transcription</keyword>
<sequence length="152" mass="17335">MSTMFRGHFEHAIDAKGRTSLPSRFRDVLAAANDLRMVITPALFDPCLHAYPMKAWEELEAKIAALPQFDSNVVAFRRRYLSAAVECDLDKQGRILIPPSLREHASLTKDVLWAGMGQTIELWSKERWKAAQQMSEVELQSFKTAIAEQFRL</sequence>
<dbReference type="GO" id="GO:0000976">
    <property type="term" value="F:transcription cis-regulatory region binding"/>
    <property type="evidence" value="ECO:0007669"/>
    <property type="project" value="TreeGrafter"/>
</dbReference>
<evidence type="ECO:0000256" key="2">
    <source>
        <dbReference type="ARBA" id="ARBA00022490"/>
    </source>
</evidence>
<comment type="similarity">
    <text evidence="7">Belongs to the MraZ family.</text>
</comment>
<dbReference type="EMBL" id="JELY01001083">
    <property type="protein sequence ID" value="KYF56982.1"/>
    <property type="molecule type" value="Genomic_DNA"/>
</dbReference>
<name>A0A150PMU2_SORCE</name>
<dbReference type="GO" id="GO:2000143">
    <property type="term" value="P:negative regulation of DNA-templated transcription initiation"/>
    <property type="evidence" value="ECO:0007669"/>
    <property type="project" value="TreeGrafter"/>
</dbReference>